<dbReference type="InterPro" id="IPR001841">
    <property type="entry name" value="Znf_RING"/>
</dbReference>
<dbReference type="Gene3D" id="3.30.40.10">
    <property type="entry name" value="Zinc/RING finger domain, C3HC4 (zinc finger)"/>
    <property type="match status" value="1"/>
</dbReference>
<dbReference type="GO" id="GO:0008270">
    <property type="term" value="F:zinc ion binding"/>
    <property type="evidence" value="ECO:0007669"/>
    <property type="project" value="UniProtKB-KW"/>
</dbReference>
<dbReference type="PROSITE" id="PS52051">
    <property type="entry name" value="CXC_MSL2"/>
    <property type="match status" value="1"/>
</dbReference>
<dbReference type="InterPro" id="IPR033467">
    <property type="entry name" value="Tesmin/TSO1-like_CXC"/>
</dbReference>
<accession>T1JTW9</accession>
<dbReference type="InterPro" id="IPR017907">
    <property type="entry name" value="Znf_RING_CS"/>
</dbReference>
<dbReference type="AlphaFoldDB" id="T1JTW9"/>
<dbReference type="InterPro" id="IPR013083">
    <property type="entry name" value="Znf_RING/FYVE/PHD"/>
</dbReference>
<dbReference type="CDD" id="cd16522">
    <property type="entry name" value="RING-HC_MSL2"/>
    <property type="match status" value="1"/>
</dbReference>
<dbReference type="OMA" id="QEGMAIN"/>
<dbReference type="STRING" id="32264.T1JTW9"/>
<dbReference type="Pfam" id="PF16685">
    <property type="entry name" value="zf-RING_10"/>
    <property type="match status" value="1"/>
</dbReference>
<feature type="region of interest" description="Disordered" evidence="6">
    <location>
        <begin position="156"/>
        <end position="243"/>
    </location>
</feature>
<dbReference type="Pfam" id="PF16682">
    <property type="entry name" value="MSL2-CXC"/>
    <property type="match status" value="1"/>
</dbReference>
<dbReference type="eggNOG" id="ENOG502QPJR">
    <property type="taxonomic scope" value="Eukaryota"/>
</dbReference>
<gene>
    <name evidence="9" type="primary">107366086</name>
</gene>
<dbReference type="GO" id="GO:0061630">
    <property type="term" value="F:ubiquitin protein ligase activity"/>
    <property type="evidence" value="ECO:0007669"/>
    <property type="project" value="InterPro"/>
</dbReference>
<dbReference type="SUPFAM" id="SSF57850">
    <property type="entry name" value="RING/U-box"/>
    <property type="match status" value="1"/>
</dbReference>
<feature type="domain" description="CXC MSL2-type" evidence="8">
    <location>
        <begin position="326"/>
        <end position="377"/>
    </location>
</feature>
<reference evidence="10" key="1">
    <citation type="submission" date="2011-08" db="EMBL/GenBank/DDBJ databases">
        <authorList>
            <person name="Rombauts S."/>
        </authorList>
    </citation>
    <scope>NUCLEOTIDE SEQUENCE</scope>
    <source>
        <strain evidence="10">London</strain>
    </source>
</reference>
<comment type="similarity">
    <text evidence="5">Belongs to the MSL2 family.</text>
</comment>
<keyword evidence="3" id="KW-0862">Zinc</keyword>
<dbReference type="PROSITE" id="PS00518">
    <property type="entry name" value="ZF_RING_1"/>
    <property type="match status" value="1"/>
</dbReference>
<evidence type="ECO:0000256" key="6">
    <source>
        <dbReference type="SAM" id="MobiDB-lite"/>
    </source>
</evidence>
<protein>
    <submittedName>
        <fullName evidence="9">Uncharacterized protein</fullName>
    </submittedName>
</protein>
<sequence length="485" mass="53159">MNALSLYVTTTRMLFQADIDDSGAWNDINRLMSYLRQSLTCCVCGNLLYIPMSSTVSSCQHHVCKSCVGGKMRLKPSCSWCKDHSKFIENIQLRILLQCYKQLASFILSSSMVDNWGYLVCETNQASYSSLPNNFNGPTTFRQLLEEGSNFHDKYTFSEPPPLRSFSRQTYGNNHHNYNLQNPLHQQLNNNHSNQSNLNSQQLSQNSINSSSPQTYSLNDGDSKSNTNVKNSISESSSNVNNTGRINSITNIGNSINIVGSIVPSITLRETMNGENTKTGILLKANPTQAITFNRNIIKADQTQFNKILTGSLINSSNNHSPVNRKVRRGCRCGLATPNPGKLTCCGQRCPCYVESKACNQCKCRGCRNPNKVSNLTTINIISSGSSSSTTTTTTATSTSMSVSTSTTPSTASYSLTSKPSETSSIISIPAGIASNLFQIPIVNNESIVKDICNNQVLLTTNLEAESLIESVKNSKDLTFESQII</sequence>
<keyword evidence="1" id="KW-0479">Metal-binding</keyword>
<keyword evidence="5" id="KW-0158">Chromosome</keyword>
<dbReference type="PANTHER" id="PTHR16048">
    <property type="entry name" value="MSL2-RELATED"/>
    <property type="match status" value="1"/>
</dbReference>
<evidence type="ECO:0000256" key="3">
    <source>
        <dbReference type="ARBA" id="ARBA00022833"/>
    </source>
</evidence>
<dbReference type="InterPro" id="IPR032049">
    <property type="entry name" value="Msl2-CXC"/>
</dbReference>
<evidence type="ECO:0000256" key="5">
    <source>
        <dbReference type="PROSITE-ProRule" id="PRU01396"/>
    </source>
</evidence>
<organism evidence="9 10">
    <name type="scientific">Tetranychus urticae</name>
    <name type="common">Two-spotted spider mite</name>
    <dbReference type="NCBI Taxonomy" id="32264"/>
    <lineage>
        <taxon>Eukaryota</taxon>
        <taxon>Metazoa</taxon>
        <taxon>Ecdysozoa</taxon>
        <taxon>Arthropoda</taxon>
        <taxon>Chelicerata</taxon>
        <taxon>Arachnida</taxon>
        <taxon>Acari</taxon>
        <taxon>Acariformes</taxon>
        <taxon>Trombidiformes</taxon>
        <taxon>Prostigmata</taxon>
        <taxon>Eleutherengona</taxon>
        <taxon>Raphignathae</taxon>
        <taxon>Tetranychoidea</taxon>
        <taxon>Tetranychidae</taxon>
        <taxon>Tetranychus</taxon>
    </lineage>
</organism>
<dbReference type="EMBL" id="CAEY01000486">
    <property type="status" value="NOT_ANNOTATED_CDS"/>
    <property type="molecule type" value="Genomic_DNA"/>
</dbReference>
<evidence type="ECO:0000259" key="8">
    <source>
        <dbReference type="PROSITE" id="PS52051"/>
    </source>
</evidence>
<dbReference type="Proteomes" id="UP000015104">
    <property type="component" value="Unassembled WGS sequence"/>
</dbReference>
<feature type="compositionally biased region" description="Low complexity" evidence="6">
    <location>
        <begin position="173"/>
        <end position="214"/>
    </location>
</feature>
<dbReference type="PANTHER" id="PTHR16048:SF3">
    <property type="entry name" value="E3 UBIQUITIN-PROTEIN LIGASE MSL2"/>
    <property type="match status" value="1"/>
</dbReference>
<keyword evidence="10" id="KW-1185">Reference proteome</keyword>
<dbReference type="InterPro" id="IPR032043">
    <property type="entry name" value="Msl2_Znf-RING"/>
</dbReference>
<dbReference type="GO" id="GO:0016567">
    <property type="term" value="P:protein ubiquitination"/>
    <property type="evidence" value="ECO:0007669"/>
    <property type="project" value="TreeGrafter"/>
</dbReference>
<dbReference type="EnsemblMetazoa" id="tetur01g15700.1">
    <property type="protein sequence ID" value="tetur01g15700.1"/>
    <property type="gene ID" value="tetur01g15700"/>
</dbReference>
<proteinExistence type="inferred from homology"/>
<dbReference type="OrthoDB" id="10012174at2759"/>
<evidence type="ECO:0000256" key="1">
    <source>
        <dbReference type="ARBA" id="ARBA00022723"/>
    </source>
</evidence>
<feature type="compositionally biased region" description="Low complexity" evidence="6">
    <location>
        <begin position="228"/>
        <end position="243"/>
    </location>
</feature>
<evidence type="ECO:0000259" key="7">
    <source>
        <dbReference type="PROSITE" id="PS50089"/>
    </source>
</evidence>
<evidence type="ECO:0000313" key="9">
    <source>
        <dbReference type="EnsemblMetazoa" id="tetur01g15700.1"/>
    </source>
</evidence>
<dbReference type="CDD" id="cd13122">
    <property type="entry name" value="MSL2_CXC"/>
    <property type="match status" value="1"/>
</dbReference>
<dbReference type="SMART" id="SM01114">
    <property type="entry name" value="CXC"/>
    <property type="match status" value="1"/>
</dbReference>
<feature type="compositionally biased region" description="Polar residues" evidence="6">
    <location>
        <begin position="215"/>
        <end position="227"/>
    </location>
</feature>
<dbReference type="GO" id="GO:0072487">
    <property type="term" value="C:MSL complex"/>
    <property type="evidence" value="ECO:0007669"/>
    <property type="project" value="UniProtKB-UniRule"/>
</dbReference>
<keyword evidence="2 4" id="KW-0863">Zinc-finger</keyword>
<dbReference type="HOGENOM" id="CLU_044266_0_0_1"/>
<reference evidence="9" key="2">
    <citation type="submission" date="2015-06" db="UniProtKB">
        <authorList>
            <consortium name="EnsemblMetazoa"/>
        </authorList>
    </citation>
    <scope>IDENTIFICATION</scope>
</reference>
<evidence type="ECO:0000313" key="10">
    <source>
        <dbReference type="Proteomes" id="UP000015104"/>
    </source>
</evidence>
<dbReference type="KEGG" id="tut:107366086"/>
<evidence type="ECO:0000256" key="2">
    <source>
        <dbReference type="ARBA" id="ARBA00022771"/>
    </source>
</evidence>
<feature type="domain" description="RING-type" evidence="7">
    <location>
        <begin position="41"/>
        <end position="82"/>
    </location>
</feature>
<name>T1JTW9_TETUR</name>
<dbReference type="InterPro" id="IPR037922">
    <property type="entry name" value="MSL2"/>
</dbReference>
<dbReference type="PROSITE" id="PS50089">
    <property type="entry name" value="ZF_RING_2"/>
    <property type="match status" value="1"/>
</dbReference>
<feature type="region of interest" description="Disordered" evidence="6">
    <location>
        <begin position="385"/>
        <end position="418"/>
    </location>
</feature>
<evidence type="ECO:0000256" key="4">
    <source>
        <dbReference type="PROSITE-ProRule" id="PRU00175"/>
    </source>
</evidence>
<keyword evidence="5" id="KW-0539">Nucleus</keyword>